<keyword evidence="5" id="KW-0238">DNA-binding</keyword>
<evidence type="ECO:0000256" key="3">
    <source>
        <dbReference type="ARBA" id="ARBA00022821"/>
    </source>
</evidence>
<dbReference type="InterPro" id="IPR036955">
    <property type="entry name" value="AP2/ERF_dom_sf"/>
</dbReference>
<evidence type="ECO:0000256" key="4">
    <source>
        <dbReference type="ARBA" id="ARBA00023015"/>
    </source>
</evidence>
<dbReference type="Gene3D" id="3.30.730.10">
    <property type="entry name" value="AP2/ERF domain"/>
    <property type="match status" value="1"/>
</dbReference>
<evidence type="ECO:0000256" key="2">
    <source>
        <dbReference type="ARBA" id="ARBA00022745"/>
    </source>
</evidence>
<keyword evidence="4" id="KW-0805">Transcription regulation</keyword>
<evidence type="ECO:0000256" key="1">
    <source>
        <dbReference type="ARBA" id="ARBA00004123"/>
    </source>
</evidence>
<evidence type="ECO:0000313" key="10">
    <source>
        <dbReference type="Proteomes" id="UP000243975"/>
    </source>
</evidence>
<dbReference type="PROSITE" id="PS51032">
    <property type="entry name" value="AP2_ERF"/>
    <property type="match status" value="1"/>
</dbReference>
<keyword evidence="10" id="KW-1185">Reference proteome</keyword>
<dbReference type="PANTHER" id="PTHR31677:SF245">
    <property type="entry name" value="ETHYLENE-RESPONSIVE TRANSCRIPTION FACTOR ESR1"/>
    <property type="match status" value="1"/>
</dbReference>
<dbReference type="PRINTS" id="PR00367">
    <property type="entry name" value="ETHRSPELEMNT"/>
</dbReference>
<dbReference type="EMBL" id="LEKV01005325">
    <property type="protein sequence ID" value="KVH88952.1"/>
    <property type="molecule type" value="Genomic_DNA"/>
</dbReference>
<dbReference type="GO" id="GO:0009873">
    <property type="term" value="P:ethylene-activated signaling pathway"/>
    <property type="evidence" value="ECO:0007669"/>
    <property type="project" value="UniProtKB-KW"/>
</dbReference>
<keyword evidence="3" id="KW-0611">Plant defense</keyword>
<dbReference type="GO" id="GO:0005634">
    <property type="term" value="C:nucleus"/>
    <property type="evidence" value="ECO:0007669"/>
    <property type="project" value="UniProtKB-SubCell"/>
</dbReference>
<dbReference type="Proteomes" id="UP000243975">
    <property type="component" value="Unassembled WGS sequence"/>
</dbReference>
<dbReference type="SMART" id="SM00380">
    <property type="entry name" value="AP2"/>
    <property type="match status" value="1"/>
</dbReference>
<dbReference type="InterPro" id="IPR016177">
    <property type="entry name" value="DNA-bd_dom_sf"/>
</dbReference>
<keyword evidence="7" id="KW-0539">Nucleus</keyword>
<keyword evidence="6" id="KW-0804">Transcription</keyword>
<dbReference type="GO" id="GO:0003677">
    <property type="term" value="F:DNA binding"/>
    <property type="evidence" value="ECO:0007669"/>
    <property type="project" value="UniProtKB-KW"/>
</dbReference>
<proteinExistence type="predicted"/>
<dbReference type="GO" id="GO:0006952">
    <property type="term" value="P:defense response"/>
    <property type="evidence" value="ECO:0007669"/>
    <property type="project" value="UniProtKB-KW"/>
</dbReference>
<dbReference type="GO" id="GO:0003700">
    <property type="term" value="F:DNA-binding transcription factor activity"/>
    <property type="evidence" value="ECO:0007669"/>
    <property type="project" value="InterPro"/>
</dbReference>
<evidence type="ECO:0000256" key="6">
    <source>
        <dbReference type="ARBA" id="ARBA00023163"/>
    </source>
</evidence>
<dbReference type="STRING" id="59895.A0A103XDX1"/>
<keyword evidence="2" id="KW-0936">Ethylene signaling pathway</keyword>
<dbReference type="InterPro" id="IPR001471">
    <property type="entry name" value="AP2/ERF_dom"/>
</dbReference>
<dbReference type="CDD" id="cd00018">
    <property type="entry name" value="AP2"/>
    <property type="match status" value="1"/>
</dbReference>
<sequence length="287" mass="32001">MEDALSKLSGFIGSPSEMDHRLLPNIATGTATFQKRCNTNTTPTAPAAKRATVKDNNGGMKYRGVRRRPWGRYAAEIRDPQTKERRWLGTFDTAEEAAVAYDSAARAMRGNKARTNFFYPPPLPEFLIPAAFASNKTQFQPFIPSEFLYHNSCNTSTTTTDATATTTTTTTMAINHDDYKDFFPTEPDDSGLLDEVLTGFYPKPNKKSGSEPFSPLMTTNSVPKTVESNNPIEGFLIKNQQFEMDQRLNGVGWMGFYGDQMEAFGIQESIFDDTFANHSETVSFLRA</sequence>
<evidence type="ECO:0000259" key="8">
    <source>
        <dbReference type="PROSITE" id="PS51032"/>
    </source>
</evidence>
<evidence type="ECO:0000256" key="5">
    <source>
        <dbReference type="ARBA" id="ARBA00023125"/>
    </source>
</evidence>
<protein>
    <submittedName>
        <fullName evidence="9">AP2/ERF domain-containing protein</fullName>
    </submittedName>
</protein>
<comment type="subcellular location">
    <subcellularLocation>
        <location evidence="1">Nucleus</location>
    </subcellularLocation>
</comment>
<evidence type="ECO:0000256" key="7">
    <source>
        <dbReference type="ARBA" id="ARBA00023242"/>
    </source>
</evidence>
<dbReference type="FunFam" id="3.30.730.10:FF:000001">
    <property type="entry name" value="Ethylene-responsive transcription factor 2"/>
    <property type="match status" value="1"/>
</dbReference>
<dbReference type="PANTHER" id="PTHR31677">
    <property type="entry name" value="AP2 DOMAIN CLASS TRANSCRIPTION FACTOR"/>
    <property type="match status" value="1"/>
</dbReference>
<name>A0A103XDX1_CYNCS</name>
<organism evidence="9 10">
    <name type="scientific">Cynara cardunculus var. scolymus</name>
    <name type="common">Globe artichoke</name>
    <name type="synonym">Cynara scolymus</name>
    <dbReference type="NCBI Taxonomy" id="59895"/>
    <lineage>
        <taxon>Eukaryota</taxon>
        <taxon>Viridiplantae</taxon>
        <taxon>Streptophyta</taxon>
        <taxon>Embryophyta</taxon>
        <taxon>Tracheophyta</taxon>
        <taxon>Spermatophyta</taxon>
        <taxon>Magnoliopsida</taxon>
        <taxon>eudicotyledons</taxon>
        <taxon>Gunneridae</taxon>
        <taxon>Pentapetalae</taxon>
        <taxon>asterids</taxon>
        <taxon>campanulids</taxon>
        <taxon>Asterales</taxon>
        <taxon>Asteraceae</taxon>
        <taxon>Carduoideae</taxon>
        <taxon>Cardueae</taxon>
        <taxon>Carduinae</taxon>
        <taxon>Cynara</taxon>
    </lineage>
</organism>
<dbReference type="AlphaFoldDB" id="A0A103XDX1"/>
<dbReference type="SUPFAM" id="SSF54171">
    <property type="entry name" value="DNA-binding domain"/>
    <property type="match status" value="1"/>
</dbReference>
<dbReference type="Gramene" id="KVH88952">
    <property type="protein sequence ID" value="KVH88952"/>
    <property type="gene ID" value="Ccrd_024675"/>
</dbReference>
<comment type="caution">
    <text evidence="9">The sequence shown here is derived from an EMBL/GenBank/DDBJ whole genome shotgun (WGS) entry which is preliminary data.</text>
</comment>
<gene>
    <name evidence="9" type="ORF">Ccrd_024675</name>
</gene>
<dbReference type="Pfam" id="PF00847">
    <property type="entry name" value="AP2"/>
    <property type="match status" value="1"/>
</dbReference>
<feature type="domain" description="AP2/ERF" evidence="8">
    <location>
        <begin position="61"/>
        <end position="118"/>
    </location>
</feature>
<reference evidence="9 10" key="1">
    <citation type="journal article" date="2016" name="Sci. Rep.">
        <title>The genome sequence of the outbreeding globe artichoke constructed de novo incorporating a phase-aware low-pass sequencing strategy of F1 progeny.</title>
        <authorList>
            <person name="Scaglione D."/>
            <person name="Reyes-Chin-Wo S."/>
            <person name="Acquadro A."/>
            <person name="Froenicke L."/>
            <person name="Portis E."/>
            <person name="Beitel C."/>
            <person name="Tirone M."/>
            <person name="Mauro R."/>
            <person name="Lo Monaco A."/>
            <person name="Mauromicale G."/>
            <person name="Faccioli P."/>
            <person name="Cattivelli L."/>
            <person name="Rieseberg L."/>
            <person name="Michelmore R."/>
            <person name="Lanteri S."/>
        </authorList>
    </citation>
    <scope>NUCLEOTIDE SEQUENCE [LARGE SCALE GENOMIC DNA]</scope>
    <source>
        <strain evidence="9">2C</strain>
    </source>
</reference>
<evidence type="ECO:0000313" key="9">
    <source>
        <dbReference type="EMBL" id="KVH88952.1"/>
    </source>
</evidence>
<accession>A0A103XDX1</accession>